<protein>
    <submittedName>
        <fullName evidence="3">Uncharacterized protein LOC107272000</fullName>
    </submittedName>
</protein>
<dbReference type="PANTHER" id="PTHR33480:SF1">
    <property type="entry name" value="TYR RECOMBINASE DOMAIN-CONTAINING PROTEIN"/>
    <property type="match status" value="1"/>
</dbReference>
<evidence type="ECO:0000256" key="1">
    <source>
        <dbReference type="SAM" id="MobiDB-lite"/>
    </source>
</evidence>
<feature type="region of interest" description="Disordered" evidence="1">
    <location>
        <begin position="64"/>
        <end position="100"/>
    </location>
</feature>
<feature type="compositionally biased region" description="Polar residues" evidence="1">
    <location>
        <begin position="85"/>
        <end position="100"/>
    </location>
</feature>
<feature type="compositionally biased region" description="Polar residues" evidence="1">
    <location>
        <begin position="151"/>
        <end position="165"/>
    </location>
</feature>
<organism evidence="2 3">
    <name type="scientific">Cephus cinctus</name>
    <name type="common">Wheat stem sawfly</name>
    <dbReference type="NCBI Taxonomy" id="211228"/>
    <lineage>
        <taxon>Eukaryota</taxon>
        <taxon>Metazoa</taxon>
        <taxon>Ecdysozoa</taxon>
        <taxon>Arthropoda</taxon>
        <taxon>Hexapoda</taxon>
        <taxon>Insecta</taxon>
        <taxon>Pterygota</taxon>
        <taxon>Neoptera</taxon>
        <taxon>Endopterygota</taxon>
        <taxon>Hymenoptera</taxon>
        <taxon>Cephoidea</taxon>
        <taxon>Cephidae</taxon>
        <taxon>Cephus</taxon>
    </lineage>
</organism>
<reference evidence="3" key="1">
    <citation type="submission" date="2025-08" db="UniProtKB">
        <authorList>
            <consortium name="RefSeq"/>
        </authorList>
    </citation>
    <scope>IDENTIFICATION</scope>
</reference>
<accession>A0AAJ7W5A2</accession>
<dbReference type="RefSeq" id="XP_024945034.1">
    <property type="nucleotide sequence ID" value="XM_025089266.1"/>
</dbReference>
<name>A0AAJ7W5A2_CEPCN</name>
<dbReference type="PANTHER" id="PTHR33480">
    <property type="entry name" value="SET DOMAIN-CONTAINING PROTEIN-RELATED"/>
    <property type="match status" value="1"/>
</dbReference>
<dbReference type="Proteomes" id="UP000694920">
    <property type="component" value="Unplaced"/>
</dbReference>
<keyword evidence="2" id="KW-1185">Reference proteome</keyword>
<evidence type="ECO:0000313" key="2">
    <source>
        <dbReference type="Proteomes" id="UP000694920"/>
    </source>
</evidence>
<proteinExistence type="predicted"/>
<feature type="compositionally biased region" description="Polar residues" evidence="1">
    <location>
        <begin position="179"/>
        <end position="191"/>
    </location>
</feature>
<gene>
    <name evidence="3" type="primary">LOC107272000</name>
</gene>
<feature type="compositionally biased region" description="Polar residues" evidence="1">
    <location>
        <begin position="323"/>
        <end position="342"/>
    </location>
</feature>
<feature type="region of interest" description="Disordered" evidence="1">
    <location>
        <begin position="144"/>
        <end position="191"/>
    </location>
</feature>
<dbReference type="KEGG" id="ccin:107272000"/>
<sequence>MFALVLFDDDVYCICKETDINTKGDKCSVRYKGSRYAGKVVALNVQRSELTALKLKLEREQLEIETDSQQDNGNINGPATDRGSETSSNHEFAREFSSSSQKTFIEEKNSQIISTKNLLEECKCITLKKPVEEGGKHLALETHEEADCDVQTDSSTEKNSVASTSEPEDEHHRIESEIGGSSQPLFPSSPNSDHVLTELARVGTSNLNANSSDSSLIFTLPINVTLGDDDLYTPLTDDDNWVWKDDTFNVYECEAPLNERNNTLEPNPGKLQHPEDIYNAASISITALRASNPTPENTCTEVVSTELTLPNHSNHEEEDDPNSDTGNCFNESSYVPDSNTSDDSTKDENEGTTADDTGRRLISSCNASTDLDASLMVNKVGHSAPDDNEMFVKTVESRIKKDFCIYCQKEQGKLSRHVIRLHKTEEDVAQFLSFEKGSGERKKITAKIRKRGQFFFNTNRSVNTGERKVSRRPNAKYGKTATDFVTCPSCLADYDKSSLRHHYRRCAQQNSAKCRNKLSTSKKLIGRIHPQACDILRKGVFPTMQEDDVAKDIRYDELVILFGNKLCQKYKDPHFYDMIRQKLRQLGRFLIEIRKREKNIHDFLSVFYPKNYDATIACRSD</sequence>
<dbReference type="AlphaFoldDB" id="A0AAJ7W5A2"/>
<feature type="region of interest" description="Disordered" evidence="1">
    <location>
        <begin position="309"/>
        <end position="361"/>
    </location>
</feature>
<evidence type="ECO:0000313" key="3">
    <source>
        <dbReference type="RefSeq" id="XP_024945034.1"/>
    </source>
</evidence>
<dbReference type="GeneID" id="107272000"/>